<evidence type="ECO:0000313" key="2">
    <source>
        <dbReference type="Proteomes" id="UP000054248"/>
    </source>
</evidence>
<dbReference type="HOGENOM" id="CLU_943958_0_0_1"/>
<keyword evidence="2" id="KW-1185">Reference proteome</keyword>
<dbReference type="EMBL" id="KN822946">
    <property type="protein sequence ID" value="KIO33722.1"/>
    <property type="molecule type" value="Genomic_DNA"/>
</dbReference>
<name>A0A0C3MJ72_9AGAM</name>
<reference evidence="2" key="2">
    <citation type="submission" date="2015-01" db="EMBL/GenBank/DDBJ databases">
        <title>Evolutionary Origins and Diversification of the Mycorrhizal Mutualists.</title>
        <authorList>
            <consortium name="DOE Joint Genome Institute"/>
            <consortium name="Mycorrhizal Genomics Consortium"/>
            <person name="Kohler A."/>
            <person name="Kuo A."/>
            <person name="Nagy L.G."/>
            <person name="Floudas D."/>
            <person name="Copeland A."/>
            <person name="Barry K.W."/>
            <person name="Cichocki N."/>
            <person name="Veneault-Fourrey C."/>
            <person name="LaButti K."/>
            <person name="Lindquist E.A."/>
            <person name="Lipzen A."/>
            <person name="Lundell T."/>
            <person name="Morin E."/>
            <person name="Murat C."/>
            <person name="Riley R."/>
            <person name="Ohm R."/>
            <person name="Sun H."/>
            <person name="Tunlid A."/>
            <person name="Henrissat B."/>
            <person name="Grigoriev I.V."/>
            <person name="Hibbett D.S."/>
            <person name="Martin F."/>
        </authorList>
    </citation>
    <scope>NUCLEOTIDE SEQUENCE [LARGE SCALE GENOMIC DNA]</scope>
    <source>
        <strain evidence="2">MUT 4182</strain>
    </source>
</reference>
<dbReference type="Proteomes" id="UP000054248">
    <property type="component" value="Unassembled WGS sequence"/>
</dbReference>
<gene>
    <name evidence="1" type="ORF">M407DRAFT_177397</name>
</gene>
<dbReference type="OrthoDB" id="3244508at2759"/>
<proteinExistence type="predicted"/>
<protein>
    <submittedName>
        <fullName evidence="1">Uncharacterized protein</fullName>
    </submittedName>
</protein>
<organism evidence="1 2">
    <name type="scientific">Tulasnella calospora MUT 4182</name>
    <dbReference type="NCBI Taxonomy" id="1051891"/>
    <lineage>
        <taxon>Eukaryota</taxon>
        <taxon>Fungi</taxon>
        <taxon>Dikarya</taxon>
        <taxon>Basidiomycota</taxon>
        <taxon>Agaricomycotina</taxon>
        <taxon>Agaricomycetes</taxon>
        <taxon>Cantharellales</taxon>
        <taxon>Tulasnellaceae</taxon>
        <taxon>Tulasnella</taxon>
    </lineage>
</organism>
<sequence>MMAAKAAGKLRDNGWIIDEVSVAFAGDALRWYIELDEETRNDWWLLQRAIIQKYPPPPQRSWHGSDPSTPNIAPKYFYIRARLQDSDNLLYVGIKNGDVAVVSSRSEGVMVRHDRGTKELHAVHMLGRTDTGEKFEIRRSKGFYYYFASGPSFAAIEAALVQLLDAQGLPKGTNPVRDGDSFTSWNVTDENVLQAIPRDASRYYIRLFLDPDANAKQCIRAYVEDPSHWVGLDTSSLRFLTLKLEEI</sequence>
<accession>A0A0C3MJ72</accession>
<dbReference type="AlphaFoldDB" id="A0A0C3MJ72"/>
<evidence type="ECO:0000313" key="1">
    <source>
        <dbReference type="EMBL" id="KIO33722.1"/>
    </source>
</evidence>
<reference evidence="1 2" key="1">
    <citation type="submission" date="2014-04" db="EMBL/GenBank/DDBJ databases">
        <authorList>
            <consortium name="DOE Joint Genome Institute"/>
            <person name="Kuo A."/>
            <person name="Girlanda M."/>
            <person name="Perotto S."/>
            <person name="Kohler A."/>
            <person name="Nagy L.G."/>
            <person name="Floudas D."/>
            <person name="Copeland A."/>
            <person name="Barry K.W."/>
            <person name="Cichocki N."/>
            <person name="Veneault-Fourrey C."/>
            <person name="LaButti K."/>
            <person name="Lindquist E.A."/>
            <person name="Lipzen A."/>
            <person name="Lundell T."/>
            <person name="Morin E."/>
            <person name="Murat C."/>
            <person name="Sun H."/>
            <person name="Tunlid A."/>
            <person name="Henrissat B."/>
            <person name="Grigoriev I.V."/>
            <person name="Hibbett D.S."/>
            <person name="Martin F."/>
            <person name="Nordberg H.P."/>
            <person name="Cantor M.N."/>
            <person name="Hua S.X."/>
        </authorList>
    </citation>
    <scope>NUCLEOTIDE SEQUENCE [LARGE SCALE GENOMIC DNA]</scope>
    <source>
        <strain evidence="1 2">MUT 4182</strain>
    </source>
</reference>